<accession>A0ACD3AP02</accession>
<evidence type="ECO:0000313" key="1">
    <source>
        <dbReference type="EMBL" id="TFK67049.1"/>
    </source>
</evidence>
<reference evidence="1 2" key="1">
    <citation type="journal article" date="2019" name="Nat. Ecol. Evol.">
        <title>Megaphylogeny resolves global patterns of mushroom evolution.</title>
        <authorList>
            <person name="Varga T."/>
            <person name="Krizsan K."/>
            <person name="Foldi C."/>
            <person name="Dima B."/>
            <person name="Sanchez-Garcia M."/>
            <person name="Sanchez-Ramirez S."/>
            <person name="Szollosi G.J."/>
            <person name="Szarkandi J.G."/>
            <person name="Papp V."/>
            <person name="Albert L."/>
            <person name="Andreopoulos W."/>
            <person name="Angelini C."/>
            <person name="Antonin V."/>
            <person name="Barry K.W."/>
            <person name="Bougher N.L."/>
            <person name="Buchanan P."/>
            <person name="Buyck B."/>
            <person name="Bense V."/>
            <person name="Catcheside P."/>
            <person name="Chovatia M."/>
            <person name="Cooper J."/>
            <person name="Damon W."/>
            <person name="Desjardin D."/>
            <person name="Finy P."/>
            <person name="Geml J."/>
            <person name="Haridas S."/>
            <person name="Hughes K."/>
            <person name="Justo A."/>
            <person name="Karasinski D."/>
            <person name="Kautmanova I."/>
            <person name="Kiss B."/>
            <person name="Kocsube S."/>
            <person name="Kotiranta H."/>
            <person name="LaButti K.M."/>
            <person name="Lechner B.E."/>
            <person name="Liimatainen K."/>
            <person name="Lipzen A."/>
            <person name="Lukacs Z."/>
            <person name="Mihaltcheva S."/>
            <person name="Morgado L.N."/>
            <person name="Niskanen T."/>
            <person name="Noordeloos M.E."/>
            <person name="Ohm R.A."/>
            <person name="Ortiz-Santana B."/>
            <person name="Ovrebo C."/>
            <person name="Racz N."/>
            <person name="Riley R."/>
            <person name="Savchenko A."/>
            <person name="Shiryaev A."/>
            <person name="Soop K."/>
            <person name="Spirin V."/>
            <person name="Szebenyi C."/>
            <person name="Tomsovsky M."/>
            <person name="Tulloss R.E."/>
            <person name="Uehling J."/>
            <person name="Grigoriev I.V."/>
            <person name="Vagvolgyi C."/>
            <person name="Papp T."/>
            <person name="Martin F.M."/>
            <person name="Miettinen O."/>
            <person name="Hibbett D.S."/>
            <person name="Nagy L.G."/>
        </authorList>
    </citation>
    <scope>NUCLEOTIDE SEQUENCE [LARGE SCALE GENOMIC DNA]</scope>
    <source>
        <strain evidence="1 2">NL-1719</strain>
    </source>
</reference>
<dbReference type="Proteomes" id="UP000308600">
    <property type="component" value="Unassembled WGS sequence"/>
</dbReference>
<sequence length="299" mass="34212">MLTVLLLTLGLLRVQAAPFSEAGPATDPTLAHTVLFGIQPRANGTEGNMRTLYDVVRSCMFTIAACVYRAMHQNIPDPTATAWARLRVRMKIMIYAVIAPELMILWALRQRFGAAEITNQVNDLQYGLNWTHVHGQFAQMGGFGRKDDKRVLYPSTLIQLLKEGRIDLDQLKLTKEDINDKSKGDILSKALVAFQTTWFVFECFARLQQNLPLLELEVVTLAFAVLNIITYELWWYKPLNVFRPIYLHIRAQPPDWPPQPIPYVEDDGWWRSTWKGFVKRPFLTVAKPILLVFGVVIKT</sequence>
<evidence type="ECO:0000313" key="2">
    <source>
        <dbReference type="Proteomes" id="UP000308600"/>
    </source>
</evidence>
<proteinExistence type="predicted"/>
<organism evidence="1 2">
    <name type="scientific">Pluteus cervinus</name>
    <dbReference type="NCBI Taxonomy" id="181527"/>
    <lineage>
        <taxon>Eukaryota</taxon>
        <taxon>Fungi</taxon>
        <taxon>Dikarya</taxon>
        <taxon>Basidiomycota</taxon>
        <taxon>Agaricomycotina</taxon>
        <taxon>Agaricomycetes</taxon>
        <taxon>Agaricomycetidae</taxon>
        <taxon>Agaricales</taxon>
        <taxon>Pluteineae</taxon>
        <taxon>Pluteaceae</taxon>
        <taxon>Pluteus</taxon>
    </lineage>
</organism>
<gene>
    <name evidence="1" type="ORF">BDN72DRAFT_116378</name>
</gene>
<protein>
    <submittedName>
        <fullName evidence="1">Uncharacterized protein</fullName>
    </submittedName>
</protein>
<keyword evidence="2" id="KW-1185">Reference proteome</keyword>
<name>A0ACD3AP02_9AGAR</name>
<dbReference type="EMBL" id="ML208387">
    <property type="protein sequence ID" value="TFK67049.1"/>
    <property type="molecule type" value="Genomic_DNA"/>
</dbReference>